<reference evidence="1 2" key="1">
    <citation type="journal article" date="2019" name="Int. J. Syst. Evol. Microbiol.">
        <title>The Global Catalogue of Microorganisms (GCM) 10K type strain sequencing project: providing services to taxonomists for standard genome sequencing and annotation.</title>
        <authorList>
            <consortium name="The Broad Institute Genomics Platform"/>
            <consortium name="The Broad Institute Genome Sequencing Center for Infectious Disease"/>
            <person name="Wu L."/>
            <person name="Ma J."/>
        </authorList>
    </citation>
    <scope>NUCLEOTIDE SEQUENCE [LARGE SCALE GENOMIC DNA]</scope>
    <source>
        <strain evidence="1 2">JCM 15395</strain>
    </source>
</reference>
<sequence>MHFFPIVQLSFPPLCKSRLYAQILAYFYHLYYGQAIFDGLIQKYEKASFLFCPQTVKIEINKQKESCDDDAA</sequence>
<proteinExistence type="predicted"/>
<protein>
    <submittedName>
        <fullName evidence="1">Uncharacterized protein</fullName>
    </submittedName>
</protein>
<gene>
    <name evidence="1" type="ORF">GCM10009001_23840</name>
</gene>
<evidence type="ECO:0000313" key="2">
    <source>
        <dbReference type="Proteomes" id="UP001500866"/>
    </source>
</evidence>
<dbReference type="EMBL" id="BAAADS010000016">
    <property type="protein sequence ID" value="GAA0605800.1"/>
    <property type="molecule type" value="Genomic_DNA"/>
</dbReference>
<accession>A0ABN1G7R8</accession>
<dbReference type="Proteomes" id="UP001500866">
    <property type="component" value="Unassembled WGS sequence"/>
</dbReference>
<name>A0ABN1G7R8_9BACI</name>
<keyword evidence="2" id="KW-1185">Reference proteome</keyword>
<organism evidence="1 2">
    <name type="scientific">Virgibacillus siamensis</name>
    <dbReference type="NCBI Taxonomy" id="480071"/>
    <lineage>
        <taxon>Bacteria</taxon>
        <taxon>Bacillati</taxon>
        <taxon>Bacillota</taxon>
        <taxon>Bacilli</taxon>
        <taxon>Bacillales</taxon>
        <taxon>Bacillaceae</taxon>
        <taxon>Virgibacillus</taxon>
    </lineage>
</organism>
<evidence type="ECO:0000313" key="1">
    <source>
        <dbReference type="EMBL" id="GAA0605800.1"/>
    </source>
</evidence>
<comment type="caution">
    <text evidence="1">The sequence shown here is derived from an EMBL/GenBank/DDBJ whole genome shotgun (WGS) entry which is preliminary data.</text>
</comment>